<comment type="subcellular location">
    <subcellularLocation>
        <location evidence="1">Cell membrane</location>
        <topology evidence="1">Multi-pass membrane protein</topology>
    </subcellularLocation>
</comment>
<feature type="transmembrane region" description="Helical" evidence="8">
    <location>
        <begin position="115"/>
        <end position="134"/>
    </location>
</feature>
<dbReference type="RefSeq" id="WP_012162674.1">
    <property type="nucleotide sequence ID" value="NC_009925.1"/>
</dbReference>
<protein>
    <submittedName>
        <fullName evidence="9">Alginate O-acetylation protein</fullName>
    </submittedName>
</protein>
<keyword evidence="6 7" id="KW-0472">Membrane</keyword>
<dbReference type="InterPro" id="IPR051085">
    <property type="entry name" value="MB_O-acyltransferase"/>
</dbReference>
<accession>B0BZY8</accession>
<evidence type="ECO:0000256" key="7">
    <source>
        <dbReference type="PIRNR" id="PIRNR016636"/>
    </source>
</evidence>
<feature type="transmembrane region" description="Helical" evidence="8">
    <location>
        <begin position="459"/>
        <end position="477"/>
    </location>
</feature>
<dbReference type="GO" id="GO:0016746">
    <property type="term" value="F:acyltransferase activity"/>
    <property type="evidence" value="ECO:0007669"/>
    <property type="project" value="UniProtKB-KW"/>
</dbReference>
<dbReference type="GO" id="GO:0042121">
    <property type="term" value="P:alginic acid biosynthetic process"/>
    <property type="evidence" value="ECO:0007669"/>
    <property type="project" value="InterPro"/>
</dbReference>
<evidence type="ECO:0000313" key="9">
    <source>
        <dbReference type="EMBL" id="ABW27198.1"/>
    </source>
</evidence>
<dbReference type="eggNOG" id="COG1696">
    <property type="taxonomic scope" value="Bacteria"/>
</dbReference>
<reference evidence="9 10" key="1">
    <citation type="journal article" date="2008" name="Proc. Natl. Acad. Sci. U.S.A.">
        <title>Niche adaptation and genome expansion in the chlorophyll d-producing cyanobacterium Acaryochloris marina.</title>
        <authorList>
            <person name="Swingley W.D."/>
            <person name="Chen M."/>
            <person name="Cheung P.C."/>
            <person name="Conrad A.L."/>
            <person name="Dejesa L.C."/>
            <person name="Hao J."/>
            <person name="Honchak B.M."/>
            <person name="Karbach L.E."/>
            <person name="Kurdoglu A."/>
            <person name="Lahiri S."/>
            <person name="Mastrian S.D."/>
            <person name="Miyashita H."/>
            <person name="Page L."/>
            <person name="Ramakrishna P."/>
            <person name="Satoh S."/>
            <person name="Sattley W.M."/>
            <person name="Shimada Y."/>
            <person name="Taylor H.L."/>
            <person name="Tomo T."/>
            <person name="Tsuchiya T."/>
            <person name="Wang Z.T."/>
            <person name="Raymond J."/>
            <person name="Mimuro M."/>
            <person name="Blankenship R.E."/>
            <person name="Touchman J.W."/>
        </authorList>
    </citation>
    <scope>NUCLEOTIDE SEQUENCE [LARGE SCALE GENOMIC DNA]</scope>
    <source>
        <strain evidence="10">MBIC 11017</strain>
    </source>
</reference>
<dbReference type="KEGG" id="amr:AM1_2185"/>
<dbReference type="Proteomes" id="UP000000268">
    <property type="component" value="Chromosome"/>
</dbReference>
<keyword evidence="7" id="KW-0808">Transferase</keyword>
<dbReference type="STRING" id="329726.AM1_2185"/>
<gene>
    <name evidence="9" type="primary">algI</name>
    <name evidence="9" type="ordered locus">AM1_2185</name>
</gene>
<evidence type="ECO:0000256" key="2">
    <source>
        <dbReference type="ARBA" id="ARBA00010323"/>
    </source>
</evidence>
<dbReference type="PIRSF" id="PIRSF500217">
    <property type="entry name" value="AlgI"/>
    <property type="match status" value="1"/>
</dbReference>
<feature type="transmembrane region" description="Helical" evidence="8">
    <location>
        <begin position="371"/>
        <end position="390"/>
    </location>
</feature>
<dbReference type="HOGENOM" id="CLU_025255_0_1_3"/>
<evidence type="ECO:0000256" key="8">
    <source>
        <dbReference type="SAM" id="Phobius"/>
    </source>
</evidence>
<dbReference type="AlphaFoldDB" id="B0BZY8"/>
<feature type="transmembrane region" description="Helical" evidence="8">
    <location>
        <begin position="313"/>
        <end position="336"/>
    </location>
</feature>
<evidence type="ECO:0000256" key="5">
    <source>
        <dbReference type="ARBA" id="ARBA00022989"/>
    </source>
</evidence>
<dbReference type="PANTHER" id="PTHR13285:SF18">
    <property type="entry name" value="PROTEIN-CYSTEINE N-PALMITOYLTRANSFERASE RASP"/>
    <property type="match status" value="1"/>
</dbReference>
<keyword evidence="4 8" id="KW-0812">Transmembrane</keyword>
<comment type="similarity">
    <text evidence="2 7">Belongs to the membrane-bound acyltransferase family.</text>
</comment>
<keyword evidence="10" id="KW-1185">Reference proteome</keyword>
<dbReference type="InterPro" id="IPR028362">
    <property type="entry name" value="AlgI"/>
</dbReference>
<proteinExistence type="inferred from homology"/>
<sequence length="487" mass="56272">MTFTTLTFVVFLLLTFTSYWKLGKRSLQNIFLVVISYIFYGWWDYRFCFLLLASSSVDYWIGLYLARSDTDRTRKLLLFSSLCINLGLLGFFKYWNFFSQSLVDTLSLVGWKLDYVALNVILPVGISFYTFQTLSYTIDIYRRQLQPTKNYIDYLAYVSFFPQLVAGPIERAPHLLPQFLNSRQFNYELAVDGCRQILWGLAKKMLVADNLAAIVDQAFGQPSEYPGPQLVFATIAFAFQIYCDFSAYSDIAIGTARLFGFDLMRNFAYPYFSQSMAEFWRRWHISFSSWLRDYVYIPLGGSRVPSFRRIINVMLTFLISGLWHGAAWNFVIWGGIHGGVVLAEKLWIPAQTLKATDTPCGEGLFPKLSTVFRVLITFSLTCLSWIFFRAKTIQDAGFMVQKIFMDALRPSAYKSFGTIVADCPIGKWIVVVLACLVLIEWLQRKYAHPLVLKKLPQSIRWSAYTLLLWITLAYGTWSTGQFVYFQF</sequence>
<feature type="transmembrane region" description="Helical" evidence="8">
    <location>
        <begin position="77"/>
        <end position="95"/>
    </location>
</feature>
<keyword evidence="5 8" id="KW-1133">Transmembrane helix</keyword>
<dbReference type="InterPro" id="IPR004299">
    <property type="entry name" value="MBOAT_fam"/>
</dbReference>
<dbReference type="InterPro" id="IPR024194">
    <property type="entry name" value="Ac/AlaTfrase_AlgI/DltB"/>
</dbReference>
<evidence type="ECO:0000256" key="3">
    <source>
        <dbReference type="ARBA" id="ARBA00022475"/>
    </source>
</evidence>
<evidence type="ECO:0000256" key="1">
    <source>
        <dbReference type="ARBA" id="ARBA00004651"/>
    </source>
</evidence>
<dbReference type="EMBL" id="CP000828">
    <property type="protein sequence ID" value="ABW27198.1"/>
    <property type="molecule type" value="Genomic_DNA"/>
</dbReference>
<keyword evidence="3 7" id="KW-1003">Cell membrane</keyword>
<dbReference type="GO" id="GO:0005886">
    <property type="term" value="C:plasma membrane"/>
    <property type="evidence" value="ECO:0007669"/>
    <property type="project" value="UniProtKB-SubCell"/>
</dbReference>
<feature type="transmembrane region" description="Helical" evidence="8">
    <location>
        <begin position="49"/>
        <end position="65"/>
    </location>
</feature>
<organism evidence="9 10">
    <name type="scientific">Acaryochloris marina (strain MBIC 11017)</name>
    <dbReference type="NCBI Taxonomy" id="329726"/>
    <lineage>
        <taxon>Bacteria</taxon>
        <taxon>Bacillati</taxon>
        <taxon>Cyanobacteriota</taxon>
        <taxon>Cyanophyceae</taxon>
        <taxon>Acaryochloridales</taxon>
        <taxon>Acaryochloridaceae</taxon>
        <taxon>Acaryochloris</taxon>
    </lineage>
</organism>
<name>B0BZY8_ACAM1</name>
<dbReference type="OrthoDB" id="9805788at2"/>
<dbReference type="Pfam" id="PF03062">
    <property type="entry name" value="MBOAT"/>
    <property type="match status" value="1"/>
</dbReference>
<evidence type="ECO:0000256" key="6">
    <source>
        <dbReference type="ARBA" id="ARBA00023136"/>
    </source>
</evidence>
<evidence type="ECO:0000313" key="10">
    <source>
        <dbReference type="Proteomes" id="UP000000268"/>
    </source>
</evidence>
<feature type="transmembrane region" description="Helical" evidence="8">
    <location>
        <begin position="411"/>
        <end position="439"/>
    </location>
</feature>
<keyword evidence="7" id="KW-0012">Acyltransferase</keyword>
<feature type="transmembrane region" description="Helical" evidence="8">
    <location>
        <begin position="6"/>
        <end position="22"/>
    </location>
</feature>
<dbReference type="PIRSF" id="PIRSF016636">
    <property type="entry name" value="AlgI_DltB"/>
    <property type="match status" value="1"/>
</dbReference>
<dbReference type="PANTHER" id="PTHR13285">
    <property type="entry name" value="ACYLTRANSFERASE"/>
    <property type="match status" value="1"/>
</dbReference>
<evidence type="ECO:0000256" key="4">
    <source>
        <dbReference type="ARBA" id="ARBA00022692"/>
    </source>
</evidence>